<feature type="compositionally biased region" description="Polar residues" evidence="1">
    <location>
        <begin position="10"/>
        <end position="19"/>
    </location>
</feature>
<dbReference type="EMBL" id="MU863650">
    <property type="protein sequence ID" value="KAK4099377.1"/>
    <property type="molecule type" value="Genomic_DNA"/>
</dbReference>
<reference evidence="2" key="2">
    <citation type="submission" date="2023-05" db="EMBL/GenBank/DDBJ databases">
        <authorList>
            <consortium name="Lawrence Berkeley National Laboratory"/>
            <person name="Steindorff A."/>
            <person name="Hensen N."/>
            <person name="Bonometti L."/>
            <person name="Westerberg I."/>
            <person name="Brannstrom I.O."/>
            <person name="Guillou S."/>
            <person name="Cros-Aarteil S."/>
            <person name="Calhoun S."/>
            <person name="Haridas S."/>
            <person name="Kuo A."/>
            <person name="Mondo S."/>
            <person name="Pangilinan J."/>
            <person name="Riley R."/>
            <person name="Labutti K."/>
            <person name="Andreopoulos B."/>
            <person name="Lipzen A."/>
            <person name="Chen C."/>
            <person name="Yanf M."/>
            <person name="Daum C."/>
            <person name="Ng V."/>
            <person name="Clum A."/>
            <person name="Ohm R."/>
            <person name="Martin F."/>
            <person name="Silar P."/>
            <person name="Natvig D."/>
            <person name="Lalanne C."/>
            <person name="Gautier V."/>
            <person name="Ament-Velasquez S.L."/>
            <person name="Kruys A."/>
            <person name="Hutchinson M.I."/>
            <person name="Powell A.J."/>
            <person name="Barry K."/>
            <person name="Miller A.N."/>
            <person name="Grigoriev I.V."/>
            <person name="Debuchy R."/>
            <person name="Gladieux P."/>
            <person name="Thoren M.H."/>
            <person name="Johannesson H."/>
        </authorList>
    </citation>
    <scope>NUCLEOTIDE SEQUENCE</scope>
    <source>
        <strain evidence="2">CBS 757.83</strain>
    </source>
</reference>
<evidence type="ECO:0000313" key="3">
    <source>
        <dbReference type="Proteomes" id="UP001305647"/>
    </source>
</evidence>
<name>A0AAN6PWQ9_9PEZI</name>
<comment type="caution">
    <text evidence="2">The sequence shown here is derived from an EMBL/GenBank/DDBJ whole genome shotgun (WGS) entry which is preliminary data.</text>
</comment>
<evidence type="ECO:0000256" key="1">
    <source>
        <dbReference type="SAM" id="MobiDB-lite"/>
    </source>
</evidence>
<gene>
    <name evidence="2" type="ORF">N658DRAFT_517447</name>
</gene>
<proteinExistence type="predicted"/>
<dbReference type="Proteomes" id="UP001305647">
    <property type="component" value="Unassembled WGS sequence"/>
</dbReference>
<sequence length="418" mass="44182">MSSLAKPEESVQQQATNPSVALEEAAGQAGVIKRPVADDDIQFVSSNPVKKRRMTEQKPAQTTDNSMAPPPAPTVKHLTPTIEQISPVDRSRSLCGIGQAKGPLADAMLETRGASLPVLENFAFPQVFPGFPNQPSRFSVAVSPRQLPQAFATPSEADADANQPVRPAPGHAAQDSVTLDQISCLDFHGVPLNTPGFNLSQVFPADGGIMGGFGLNSTGGSTSARPNPLNAHNTIPFTMYSTGNIVTLPQTNGAGQPPPACLHCARLRQEHLLRQAQLVPGDAAQDQPPPSSQQHLCRPPSPTPLALPTLRPIPRSTPANIHPRQQQQEQQQQQHLPTAQCPAPATMPAPLPLRSGPALNLVQDIAHTVQSCFPYAQVAARHGMAPARVVEVVSGVVVRPLLRGVAGERAVGGRHHGS</sequence>
<evidence type="ECO:0000313" key="2">
    <source>
        <dbReference type="EMBL" id="KAK4099377.1"/>
    </source>
</evidence>
<feature type="compositionally biased region" description="Low complexity" evidence="1">
    <location>
        <begin position="325"/>
        <end position="334"/>
    </location>
</feature>
<accession>A0AAN6PWQ9</accession>
<protein>
    <submittedName>
        <fullName evidence="2">Uncharacterized protein</fullName>
    </submittedName>
</protein>
<feature type="region of interest" description="Disordered" evidence="1">
    <location>
        <begin position="281"/>
        <end position="352"/>
    </location>
</feature>
<reference evidence="2" key="1">
    <citation type="journal article" date="2023" name="Mol. Phylogenet. Evol.">
        <title>Genome-scale phylogeny and comparative genomics of the fungal order Sordariales.</title>
        <authorList>
            <person name="Hensen N."/>
            <person name="Bonometti L."/>
            <person name="Westerberg I."/>
            <person name="Brannstrom I.O."/>
            <person name="Guillou S."/>
            <person name="Cros-Aarteil S."/>
            <person name="Calhoun S."/>
            <person name="Haridas S."/>
            <person name="Kuo A."/>
            <person name="Mondo S."/>
            <person name="Pangilinan J."/>
            <person name="Riley R."/>
            <person name="LaButti K."/>
            <person name="Andreopoulos B."/>
            <person name="Lipzen A."/>
            <person name="Chen C."/>
            <person name="Yan M."/>
            <person name="Daum C."/>
            <person name="Ng V."/>
            <person name="Clum A."/>
            <person name="Steindorff A."/>
            <person name="Ohm R.A."/>
            <person name="Martin F."/>
            <person name="Silar P."/>
            <person name="Natvig D.O."/>
            <person name="Lalanne C."/>
            <person name="Gautier V."/>
            <person name="Ament-Velasquez S.L."/>
            <person name="Kruys A."/>
            <person name="Hutchinson M.I."/>
            <person name="Powell A.J."/>
            <person name="Barry K."/>
            <person name="Miller A.N."/>
            <person name="Grigoriev I.V."/>
            <person name="Debuchy R."/>
            <person name="Gladieux P."/>
            <person name="Hiltunen Thoren M."/>
            <person name="Johannesson H."/>
        </authorList>
    </citation>
    <scope>NUCLEOTIDE SEQUENCE</scope>
    <source>
        <strain evidence="2">CBS 757.83</strain>
    </source>
</reference>
<dbReference type="AlphaFoldDB" id="A0AAN6PWQ9"/>
<feature type="region of interest" description="Disordered" evidence="1">
    <location>
        <begin position="1"/>
        <end position="77"/>
    </location>
</feature>
<organism evidence="2 3">
    <name type="scientific">Parathielavia hyrcaniae</name>
    <dbReference type="NCBI Taxonomy" id="113614"/>
    <lineage>
        <taxon>Eukaryota</taxon>
        <taxon>Fungi</taxon>
        <taxon>Dikarya</taxon>
        <taxon>Ascomycota</taxon>
        <taxon>Pezizomycotina</taxon>
        <taxon>Sordariomycetes</taxon>
        <taxon>Sordariomycetidae</taxon>
        <taxon>Sordariales</taxon>
        <taxon>Chaetomiaceae</taxon>
        <taxon>Parathielavia</taxon>
    </lineage>
</organism>
<keyword evidence="3" id="KW-1185">Reference proteome</keyword>